<name>A0A485PJ99_LYNPA</name>
<dbReference type="GO" id="GO:0005829">
    <property type="term" value="C:cytosol"/>
    <property type="evidence" value="ECO:0007669"/>
    <property type="project" value="UniProtKB-ARBA"/>
</dbReference>
<dbReference type="PANTHER" id="PTHR23260:SF7">
    <property type="entry name" value="KERATIN-ASSOCIATED PROTEIN 26-1"/>
    <property type="match status" value="1"/>
</dbReference>
<proteinExistence type="inferred from homology"/>
<comment type="similarity">
    <text evidence="4 5">Belongs to the PMG family.</text>
</comment>
<dbReference type="EMBL" id="CAAGRJ010039378">
    <property type="protein sequence ID" value="VFV46751.1"/>
    <property type="molecule type" value="Genomic_DNA"/>
</dbReference>
<comment type="function">
    <text evidence="5">In the hair cortex, hair keratin intermediate filaments are embedded in an interfilamentous matrix, consisting of hair keratin-associated proteins (KRTAP), which are essential for the formation of a rigid and resistant hair shaft through their extensive disulfide bond cross-linking with abundant cysteine residues of hair keratins. The matrix proteins include the high-sulfur and high-glycine-tyrosine keratins.</text>
</comment>
<accession>A0A485PJ99</accession>
<dbReference type="Pfam" id="PF05287">
    <property type="entry name" value="PMG"/>
    <property type="match status" value="1"/>
</dbReference>
<evidence type="ECO:0000256" key="5">
    <source>
        <dbReference type="RuleBase" id="RU369044"/>
    </source>
</evidence>
<evidence type="ECO:0000256" key="3">
    <source>
        <dbReference type="ARBA" id="ARBA00022744"/>
    </source>
</evidence>
<dbReference type="PANTHER" id="PTHR23260">
    <property type="entry name" value="KERATIN ASSOCIATED PROTEIN 3-3-RELATED"/>
    <property type="match status" value="1"/>
</dbReference>
<keyword evidence="7" id="KW-1185">Reference proteome</keyword>
<dbReference type="AlphaFoldDB" id="A0A485PJ99"/>
<organism evidence="6 7">
    <name type="scientific">Lynx pardinus</name>
    <name type="common">Iberian lynx</name>
    <name type="synonym">Felis pardina</name>
    <dbReference type="NCBI Taxonomy" id="191816"/>
    <lineage>
        <taxon>Eukaryota</taxon>
        <taxon>Metazoa</taxon>
        <taxon>Chordata</taxon>
        <taxon>Craniata</taxon>
        <taxon>Vertebrata</taxon>
        <taxon>Euteleostomi</taxon>
        <taxon>Mammalia</taxon>
        <taxon>Eutheria</taxon>
        <taxon>Laurasiatheria</taxon>
        <taxon>Carnivora</taxon>
        <taxon>Feliformia</taxon>
        <taxon>Felidae</taxon>
        <taxon>Felinae</taxon>
        <taxon>Lynx</taxon>
    </lineage>
</organism>
<sequence>MSHNCCSGNFSSPSLGAYLSYPGYLGHPVSTYDSFYPSNAVYSPSTCQLGSSLFGGCQETYCEPTSCWTSCTGARSYQTSCFRPKNSIFFGPCQTNYTGSLGCGNIGLGSFGYGSTGFQSLGCGSSFCRPTFFSSRSSQSTCNQPAFSSRFFRSAY</sequence>
<comment type="subunit">
    <text evidence="1 5">Interacts with hair keratins.</text>
</comment>
<dbReference type="InterPro" id="IPR007659">
    <property type="entry name" value="Keratin_matx"/>
</dbReference>
<dbReference type="Proteomes" id="UP000386466">
    <property type="component" value="Unassembled WGS sequence"/>
</dbReference>
<evidence type="ECO:0000256" key="2">
    <source>
        <dbReference type="ARBA" id="ARBA00022737"/>
    </source>
</evidence>
<evidence type="ECO:0000256" key="4">
    <source>
        <dbReference type="ARBA" id="ARBA00034495"/>
    </source>
</evidence>
<dbReference type="GO" id="GO:0005198">
    <property type="term" value="F:structural molecule activity"/>
    <property type="evidence" value="ECO:0007669"/>
    <property type="project" value="InterPro"/>
</dbReference>
<protein>
    <recommendedName>
        <fullName evidence="5">Keratin-associated protein</fullName>
    </recommendedName>
</protein>
<evidence type="ECO:0000256" key="1">
    <source>
        <dbReference type="ARBA" id="ARBA00011662"/>
    </source>
</evidence>
<keyword evidence="2" id="KW-0677">Repeat</keyword>
<dbReference type="InterPro" id="IPR007951">
    <property type="entry name" value="KRTAP_PMG"/>
</dbReference>
<reference evidence="6 7" key="1">
    <citation type="submission" date="2019-01" db="EMBL/GenBank/DDBJ databases">
        <authorList>
            <person name="Alioto T."/>
            <person name="Alioto T."/>
        </authorList>
    </citation>
    <scope>NUCLEOTIDE SEQUENCE [LARGE SCALE GENOMIC DNA]</scope>
</reference>
<dbReference type="GO" id="GO:0045095">
    <property type="term" value="C:keratin filament"/>
    <property type="evidence" value="ECO:0007669"/>
    <property type="project" value="UniProtKB-UniRule"/>
</dbReference>
<evidence type="ECO:0000313" key="7">
    <source>
        <dbReference type="Proteomes" id="UP000386466"/>
    </source>
</evidence>
<keyword evidence="3 5" id="KW-0416">Keratin</keyword>
<gene>
    <name evidence="6" type="ORF">LYPA_23C009484</name>
</gene>
<evidence type="ECO:0000313" key="6">
    <source>
        <dbReference type="EMBL" id="VFV46751.1"/>
    </source>
</evidence>